<evidence type="ECO:0008006" key="4">
    <source>
        <dbReference type="Google" id="ProtNLM"/>
    </source>
</evidence>
<dbReference type="InterPro" id="IPR036770">
    <property type="entry name" value="Ankyrin_rpt-contain_sf"/>
</dbReference>
<gene>
    <name evidence="2" type="ORF">B0H63DRAFT_507234</name>
</gene>
<dbReference type="Proteomes" id="UP001285441">
    <property type="component" value="Unassembled WGS sequence"/>
</dbReference>
<evidence type="ECO:0000313" key="3">
    <source>
        <dbReference type="Proteomes" id="UP001285441"/>
    </source>
</evidence>
<evidence type="ECO:0000256" key="1">
    <source>
        <dbReference type="SAM" id="MobiDB-lite"/>
    </source>
</evidence>
<keyword evidence="3" id="KW-1185">Reference proteome</keyword>
<feature type="region of interest" description="Disordered" evidence="1">
    <location>
        <begin position="167"/>
        <end position="286"/>
    </location>
</feature>
<dbReference type="EMBL" id="JAULSW010000002">
    <property type="protein sequence ID" value="KAK3389716.1"/>
    <property type="molecule type" value="Genomic_DNA"/>
</dbReference>
<feature type="compositionally biased region" description="Pro residues" evidence="1">
    <location>
        <begin position="255"/>
        <end position="267"/>
    </location>
</feature>
<accession>A0AAE0NY16</accession>
<dbReference type="Gene3D" id="1.25.40.20">
    <property type="entry name" value="Ankyrin repeat-containing domain"/>
    <property type="match status" value="1"/>
</dbReference>
<dbReference type="AlphaFoldDB" id="A0AAE0NY16"/>
<organism evidence="2 3">
    <name type="scientific">Podospora didyma</name>
    <dbReference type="NCBI Taxonomy" id="330526"/>
    <lineage>
        <taxon>Eukaryota</taxon>
        <taxon>Fungi</taxon>
        <taxon>Dikarya</taxon>
        <taxon>Ascomycota</taxon>
        <taxon>Pezizomycotina</taxon>
        <taxon>Sordariomycetes</taxon>
        <taxon>Sordariomycetidae</taxon>
        <taxon>Sordariales</taxon>
        <taxon>Podosporaceae</taxon>
        <taxon>Podospora</taxon>
    </lineage>
</organism>
<proteinExistence type="predicted"/>
<feature type="compositionally biased region" description="Low complexity" evidence="1">
    <location>
        <begin position="210"/>
        <end position="223"/>
    </location>
</feature>
<reference evidence="2" key="1">
    <citation type="journal article" date="2023" name="Mol. Phylogenet. Evol.">
        <title>Genome-scale phylogeny and comparative genomics of the fungal order Sordariales.</title>
        <authorList>
            <person name="Hensen N."/>
            <person name="Bonometti L."/>
            <person name="Westerberg I."/>
            <person name="Brannstrom I.O."/>
            <person name="Guillou S."/>
            <person name="Cros-Aarteil S."/>
            <person name="Calhoun S."/>
            <person name="Haridas S."/>
            <person name="Kuo A."/>
            <person name="Mondo S."/>
            <person name="Pangilinan J."/>
            <person name="Riley R."/>
            <person name="LaButti K."/>
            <person name="Andreopoulos B."/>
            <person name="Lipzen A."/>
            <person name="Chen C."/>
            <person name="Yan M."/>
            <person name="Daum C."/>
            <person name="Ng V."/>
            <person name="Clum A."/>
            <person name="Steindorff A."/>
            <person name="Ohm R.A."/>
            <person name="Martin F."/>
            <person name="Silar P."/>
            <person name="Natvig D.O."/>
            <person name="Lalanne C."/>
            <person name="Gautier V."/>
            <person name="Ament-Velasquez S.L."/>
            <person name="Kruys A."/>
            <person name="Hutchinson M.I."/>
            <person name="Powell A.J."/>
            <person name="Barry K."/>
            <person name="Miller A.N."/>
            <person name="Grigoriev I.V."/>
            <person name="Debuchy R."/>
            <person name="Gladieux P."/>
            <person name="Hiltunen Thoren M."/>
            <person name="Johannesson H."/>
        </authorList>
    </citation>
    <scope>NUCLEOTIDE SEQUENCE</scope>
    <source>
        <strain evidence="2">CBS 232.78</strain>
    </source>
</reference>
<protein>
    <recommendedName>
        <fullName evidence="4">Ankyrin</fullName>
    </recommendedName>
</protein>
<evidence type="ECO:0000313" key="2">
    <source>
        <dbReference type="EMBL" id="KAK3389716.1"/>
    </source>
</evidence>
<dbReference type="InterPro" id="IPR002110">
    <property type="entry name" value="Ankyrin_rpt"/>
</dbReference>
<name>A0AAE0NY16_9PEZI</name>
<feature type="compositionally biased region" description="Basic residues" evidence="1">
    <location>
        <begin position="173"/>
        <end position="209"/>
    </location>
</feature>
<reference evidence="2" key="2">
    <citation type="submission" date="2023-06" db="EMBL/GenBank/DDBJ databases">
        <authorList>
            <consortium name="Lawrence Berkeley National Laboratory"/>
            <person name="Haridas S."/>
            <person name="Hensen N."/>
            <person name="Bonometti L."/>
            <person name="Westerberg I."/>
            <person name="Brannstrom I.O."/>
            <person name="Guillou S."/>
            <person name="Cros-Aarteil S."/>
            <person name="Calhoun S."/>
            <person name="Kuo A."/>
            <person name="Mondo S."/>
            <person name="Pangilinan J."/>
            <person name="Riley R."/>
            <person name="LaButti K."/>
            <person name="Andreopoulos B."/>
            <person name="Lipzen A."/>
            <person name="Chen C."/>
            <person name="Yanf M."/>
            <person name="Daum C."/>
            <person name="Ng V."/>
            <person name="Clum A."/>
            <person name="Steindorff A."/>
            <person name="Ohm R."/>
            <person name="Martin F."/>
            <person name="Silar P."/>
            <person name="Natvig D."/>
            <person name="Lalanne C."/>
            <person name="Gautier V."/>
            <person name="Ament-velasquez S.L."/>
            <person name="Kruys A."/>
            <person name="Hutchinson M.I."/>
            <person name="Powell A.J."/>
            <person name="Barry K."/>
            <person name="Miller A.N."/>
            <person name="Grigoriev I.V."/>
            <person name="Debuchy R."/>
            <person name="Gladieux P."/>
            <person name="Thoren M.H."/>
            <person name="Johannesson H."/>
        </authorList>
    </citation>
    <scope>NUCLEOTIDE SEQUENCE</scope>
    <source>
        <strain evidence="2">CBS 232.78</strain>
    </source>
</reference>
<sequence>MAIPAHHSEAEKDFFRLAGQGTRATNSLLKILDMLEKFMGGPPNENDNIHILMVNMKDAYGWTLLHHAAVFGNAGTYFKMIKLMTDDALKVLPHETVRTWVNAQENSSTRGDTALHIAAREMFPDACAALRHAGASPQKPNKEGRTAEDVLHAVIHRCETVLQAMGGPSPVIHQHRQQPHHQQPHHQQPHHQQPHHQQPHHQQPHHQQPHHQQQQQHTQQQQQARAQRGTTGGFHPDHTSAPGGAVGVIGGMAPVPLPVQRPPPRPTIPQREFTFGTGIPRSPSRM</sequence>
<comment type="caution">
    <text evidence="2">The sequence shown here is derived from an EMBL/GenBank/DDBJ whole genome shotgun (WGS) entry which is preliminary data.</text>
</comment>
<dbReference type="Pfam" id="PF00023">
    <property type="entry name" value="Ank"/>
    <property type="match status" value="1"/>
</dbReference>
<dbReference type="SUPFAM" id="SSF48403">
    <property type="entry name" value="Ankyrin repeat"/>
    <property type="match status" value="1"/>
</dbReference>